<name>A0A6N9T6J0_9HYPH</name>
<protein>
    <submittedName>
        <fullName evidence="2">Uncharacterized protein</fullName>
    </submittedName>
</protein>
<accession>A0A6N9T6J0</accession>
<reference evidence="2 3" key="1">
    <citation type="submission" date="2020-01" db="EMBL/GenBank/DDBJ databases">
        <title>Jiella pacifica sp. nov.</title>
        <authorList>
            <person name="Xue Z."/>
            <person name="Zhu S."/>
            <person name="Chen J."/>
            <person name="Yang J."/>
        </authorList>
    </citation>
    <scope>NUCLEOTIDE SEQUENCE [LARGE SCALE GENOMIC DNA]</scope>
    <source>
        <strain evidence="2 3">40Bstr34</strain>
    </source>
</reference>
<feature type="compositionally biased region" description="Gly residues" evidence="1">
    <location>
        <begin position="1"/>
        <end position="10"/>
    </location>
</feature>
<dbReference type="AlphaFoldDB" id="A0A6N9T6J0"/>
<dbReference type="Proteomes" id="UP000469011">
    <property type="component" value="Unassembled WGS sequence"/>
</dbReference>
<comment type="caution">
    <text evidence="2">The sequence shown here is derived from an EMBL/GenBank/DDBJ whole genome shotgun (WGS) entry which is preliminary data.</text>
</comment>
<dbReference type="EMBL" id="JAAAMG010000022">
    <property type="protein sequence ID" value="NDW07007.1"/>
    <property type="molecule type" value="Genomic_DNA"/>
</dbReference>
<evidence type="ECO:0000313" key="2">
    <source>
        <dbReference type="EMBL" id="NDW07007.1"/>
    </source>
</evidence>
<evidence type="ECO:0000313" key="3">
    <source>
        <dbReference type="Proteomes" id="UP000469011"/>
    </source>
</evidence>
<evidence type="ECO:0000256" key="1">
    <source>
        <dbReference type="SAM" id="MobiDB-lite"/>
    </source>
</evidence>
<proteinExistence type="predicted"/>
<sequence>MAFIDDGGGAEPLQTERTASGSGEESPTGWFSRLQRRYHLSFVDGFGLHLEGSKSFASLERRRCGVLFDIVGSRDKKEKRGRRGICGSWIDRSDLIGL</sequence>
<organism evidence="2 3">
    <name type="scientific">Jiella pacifica</name>
    <dbReference type="NCBI Taxonomy" id="2696469"/>
    <lineage>
        <taxon>Bacteria</taxon>
        <taxon>Pseudomonadati</taxon>
        <taxon>Pseudomonadota</taxon>
        <taxon>Alphaproteobacteria</taxon>
        <taxon>Hyphomicrobiales</taxon>
        <taxon>Aurantimonadaceae</taxon>
        <taxon>Jiella</taxon>
    </lineage>
</organism>
<keyword evidence="3" id="KW-1185">Reference proteome</keyword>
<gene>
    <name evidence="2" type="ORF">GTK09_21565</name>
</gene>
<feature type="region of interest" description="Disordered" evidence="1">
    <location>
        <begin position="1"/>
        <end position="29"/>
    </location>
</feature>
<feature type="compositionally biased region" description="Polar residues" evidence="1">
    <location>
        <begin position="15"/>
        <end position="25"/>
    </location>
</feature>